<feature type="region of interest" description="Disordered" evidence="1">
    <location>
        <begin position="89"/>
        <end position="345"/>
    </location>
</feature>
<dbReference type="GeneID" id="73381407"/>
<feature type="compositionally biased region" description="Polar residues" evidence="1">
    <location>
        <begin position="174"/>
        <end position="186"/>
    </location>
</feature>
<protein>
    <recommendedName>
        <fullName evidence="4">Protein FYV8</fullName>
    </recommendedName>
</protein>
<dbReference type="AlphaFoldDB" id="A0AAI9WWL6"/>
<sequence>MTDNVERHKSTRWVKGVPTYGDWTDDDYEDNSGGDVDQSSAIHGYAPIQQQNLHSMASQIPLEEGVGNVGVANDGTSISQKTLVLSIDKKNRNRDLCSDSSDNDEEEEEQKEVNSCNQSKPFELPSSSLRSEQNENFANSNKLNSVSLENVPQRYKEAVPEESFPVEPKEEENSYYSSVSAQQYGGQKTVEYIAESITKQQQKPSQDTTNVYEEEDFSQNQTQQHRNFQVPPTPTYSEFSNRSGYTETISEASFQSESSIQKEPTDLSLRKMNVNDKPSEVSSHMEHSDNNESLPHDPQKLVLSIDKKLGDTSDSTDDDNWGYNGTDSSDEDAADESSKTQPKTINTYIDSLINELSGESFNEENNAIPSPSNIRTSFDTQTTGELCYDGVNGEIESPLAPLSVSAAQYRPHALPLNESSKRKVSVRKPPKSRDDDLGYYSNIVSDYGDQGESIEDDRKTAQSSNKKDEIAPPNNDIQSIVSSGSLSTGKLSMDYKGSQKPGDGEKDENKGSRRISQGTFNFDNWVPNTESFRNQFISGNDNESTVNYQPSDSEKVANVGIPSGLSVVVSNTSTTSLPETIDVAMPSIQEDFNASDDDDNDEFHDSQSSDRLKSTITQDSILDCKSYSTPLFKEEKLTPAPSKDDFSQKYTSLIPPNKSVEDPSAAATAASSSSLAAPVQSEHRSFSNSSGSMTLVNVVDKSAAANTFIPGKYPVFDWKAIIAISQPIDRIAAFEAALSKEANYDTGLQTWLNHTLKQSSDFNNIHIGKIASQAYQNALHSDLRRHGSFRSKVFVVKDKVEGTGSTASNFGKKLFSRSKKFISGDK</sequence>
<feature type="compositionally biased region" description="Basic and acidic residues" evidence="1">
    <location>
        <begin position="456"/>
        <end position="470"/>
    </location>
</feature>
<organism evidence="2 3">
    <name type="scientific">Candida oxycetoniae</name>
    <dbReference type="NCBI Taxonomy" id="497107"/>
    <lineage>
        <taxon>Eukaryota</taxon>
        <taxon>Fungi</taxon>
        <taxon>Dikarya</taxon>
        <taxon>Ascomycota</taxon>
        <taxon>Saccharomycotina</taxon>
        <taxon>Pichiomycetes</taxon>
        <taxon>Debaryomycetaceae</taxon>
        <taxon>Candida/Lodderomyces clade</taxon>
        <taxon>Candida</taxon>
    </lineage>
</organism>
<feature type="compositionally biased region" description="Polar residues" evidence="1">
    <location>
        <begin position="235"/>
        <end position="262"/>
    </location>
</feature>
<feature type="compositionally biased region" description="Basic and acidic residues" evidence="1">
    <location>
        <begin position="502"/>
        <end position="511"/>
    </location>
</feature>
<feature type="compositionally biased region" description="Basic and acidic residues" evidence="1">
    <location>
        <begin position="603"/>
        <end position="612"/>
    </location>
</feature>
<evidence type="ECO:0000256" key="1">
    <source>
        <dbReference type="SAM" id="MobiDB-lite"/>
    </source>
</evidence>
<feature type="compositionally biased region" description="Acidic residues" evidence="1">
    <location>
        <begin position="23"/>
        <end position="32"/>
    </location>
</feature>
<dbReference type="Proteomes" id="UP001202479">
    <property type="component" value="Unassembled WGS sequence"/>
</dbReference>
<feature type="region of interest" description="Disordered" evidence="1">
    <location>
        <begin position="413"/>
        <end position="521"/>
    </location>
</feature>
<feature type="region of interest" description="Disordered" evidence="1">
    <location>
        <begin position="591"/>
        <end position="612"/>
    </location>
</feature>
<feature type="compositionally biased region" description="Acidic residues" evidence="1">
    <location>
        <begin position="101"/>
        <end position="110"/>
    </location>
</feature>
<feature type="compositionally biased region" description="Polar residues" evidence="1">
    <location>
        <begin position="218"/>
        <end position="227"/>
    </location>
</feature>
<feature type="compositionally biased region" description="Basic and acidic residues" evidence="1">
    <location>
        <begin position="263"/>
        <end position="311"/>
    </location>
</feature>
<evidence type="ECO:0008006" key="4">
    <source>
        <dbReference type="Google" id="ProtNLM"/>
    </source>
</evidence>
<feature type="region of interest" description="Disordered" evidence="1">
    <location>
        <begin position="636"/>
        <end position="666"/>
    </location>
</feature>
<dbReference type="EMBL" id="JAHUZD010000127">
    <property type="protein sequence ID" value="KAI3403371.2"/>
    <property type="molecule type" value="Genomic_DNA"/>
</dbReference>
<feature type="compositionally biased region" description="Polar residues" evidence="1">
    <location>
        <begin position="197"/>
        <end position="211"/>
    </location>
</feature>
<dbReference type="RefSeq" id="XP_049179118.1">
    <property type="nucleotide sequence ID" value="XM_049325162.1"/>
</dbReference>
<evidence type="ECO:0000313" key="3">
    <source>
        <dbReference type="Proteomes" id="UP001202479"/>
    </source>
</evidence>
<feature type="compositionally biased region" description="Acidic residues" evidence="1">
    <location>
        <begin position="593"/>
        <end position="602"/>
    </location>
</feature>
<feature type="region of interest" description="Disordered" evidence="1">
    <location>
        <begin position="671"/>
        <end position="690"/>
    </location>
</feature>
<accession>A0AAI9WWL6</accession>
<keyword evidence="3" id="KW-1185">Reference proteome</keyword>
<reference evidence="2" key="1">
    <citation type="journal article" date="2022" name="DNA Res.">
        <title>Genome analysis of five recently described species of the CUG-Ser clade uncovers Candida theae as a new hybrid lineage with pathogenic potential in the Candida parapsilosis species complex.</title>
        <authorList>
            <person name="Mixao V."/>
            <person name="Del Olmo V."/>
            <person name="Hegedusova E."/>
            <person name="Saus E."/>
            <person name="Pryszcz L."/>
            <person name="Cillingova A."/>
            <person name="Nosek J."/>
            <person name="Gabaldon T."/>
        </authorList>
    </citation>
    <scope>NUCLEOTIDE SEQUENCE</scope>
    <source>
        <strain evidence="2">CBS 10844</strain>
    </source>
</reference>
<comment type="caution">
    <text evidence="2">The sequence shown here is derived from an EMBL/GenBank/DDBJ whole genome shotgun (WGS) entry which is preliminary data.</text>
</comment>
<feature type="region of interest" description="Disordered" evidence="1">
    <location>
        <begin position="16"/>
        <end position="40"/>
    </location>
</feature>
<feature type="compositionally biased region" description="Polar residues" evidence="1">
    <location>
        <begin position="113"/>
        <end position="150"/>
    </location>
</feature>
<proteinExistence type="predicted"/>
<name>A0AAI9WWL6_9ASCO</name>
<feature type="compositionally biased region" description="Basic and acidic residues" evidence="1">
    <location>
        <begin position="636"/>
        <end position="647"/>
    </location>
</feature>
<evidence type="ECO:0000313" key="2">
    <source>
        <dbReference type="EMBL" id="KAI3403371.2"/>
    </source>
</evidence>
<feature type="compositionally biased region" description="Polar residues" evidence="1">
    <location>
        <begin position="475"/>
        <end position="490"/>
    </location>
</feature>
<gene>
    <name evidence="2" type="ORF">KGF56_003792</name>
</gene>